<feature type="region of interest" description="Disordered" evidence="1">
    <location>
        <begin position="1"/>
        <end position="24"/>
    </location>
</feature>
<dbReference type="OrthoDB" id="297266at2759"/>
<protein>
    <submittedName>
        <fullName evidence="2">Uncharacterized protein</fullName>
    </submittedName>
</protein>
<feature type="compositionally biased region" description="Basic and acidic residues" evidence="1">
    <location>
        <begin position="1"/>
        <end position="11"/>
    </location>
</feature>
<dbReference type="AlphaFoldDB" id="A0A8S1YF16"/>
<organism evidence="2 3">
    <name type="scientific">Paramecium pentaurelia</name>
    <dbReference type="NCBI Taxonomy" id="43138"/>
    <lineage>
        <taxon>Eukaryota</taxon>
        <taxon>Sar</taxon>
        <taxon>Alveolata</taxon>
        <taxon>Ciliophora</taxon>
        <taxon>Intramacronucleata</taxon>
        <taxon>Oligohymenophorea</taxon>
        <taxon>Peniculida</taxon>
        <taxon>Parameciidae</taxon>
        <taxon>Paramecium</taxon>
    </lineage>
</organism>
<gene>
    <name evidence="2" type="ORF">PPENT_87.1.T1650060</name>
</gene>
<proteinExistence type="predicted"/>
<evidence type="ECO:0000313" key="3">
    <source>
        <dbReference type="Proteomes" id="UP000689195"/>
    </source>
</evidence>
<evidence type="ECO:0000313" key="2">
    <source>
        <dbReference type="EMBL" id="CAD8211828.1"/>
    </source>
</evidence>
<dbReference type="Proteomes" id="UP000689195">
    <property type="component" value="Unassembled WGS sequence"/>
</dbReference>
<sequence length="341" mass="40601">MLDFKQGHLETGEFNNNEPHKNHSKWLKMEDQSKQGNPMRFGKGDRIETERIKRGVDNNSQKIDYLKKDLMMLTNPTWKQYDKSKWMDKDTFNIYNKKRYDPASWDQFPLDYQNQSKVFVEGFEVLGDPTRKRLKDQEHKRTEYITTIKEDQIETTLHISRSLRTFKADQLINEQPKFDEYSQNAKLKYYKSALIETKSIDHQIPYQHSNNFKSLEFKNLRPELKSKVFRNSLTTSTKAQTQNCNQTPLKTTQTKFETEQATTTVQMHSKLSRIQEVSQNLIGSDQKITINQKTLESEQSKSKTQFNKQQQLDNLIKLKYPYHQENDETTNKILHEYFRCQ</sequence>
<keyword evidence="3" id="KW-1185">Reference proteome</keyword>
<name>A0A8S1YF16_9CILI</name>
<dbReference type="EMBL" id="CAJJDO010000165">
    <property type="protein sequence ID" value="CAD8211828.1"/>
    <property type="molecule type" value="Genomic_DNA"/>
</dbReference>
<accession>A0A8S1YF16</accession>
<reference evidence="2" key="1">
    <citation type="submission" date="2021-01" db="EMBL/GenBank/DDBJ databases">
        <authorList>
            <consortium name="Genoscope - CEA"/>
            <person name="William W."/>
        </authorList>
    </citation>
    <scope>NUCLEOTIDE SEQUENCE</scope>
</reference>
<comment type="caution">
    <text evidence="2">The sequence shown here is derived from an EMBL/GenBank/DDBJ whole genome shotgun (WGS) entry which is preliminary data.</text>
</comment>
<evidence type="ECO:0000256" key="1">
    <source>
        <dbReference type="SAM" id="MobiDB-lite"/>
    </source>
</evidence>